<dbReference type="HOGENOM" id="CLU_014017_1_0_1"/>
<evidence type="ECO:0008006" key="9">
    <source>
        <dbReference type="Google" id="ProtNLM"/>
    </source>
</evidence>
<dbReference type="Gene3D" id="2.130.10.10">
    <property type="entry name" value="YVTN repeat-like/Quinoprotein amine dehydrogenase"/>
    <property type="match status" value="1"/>
</dbReference>
<feature type="compositionally biased region" description="Basic and acidic residues" evidence="6">
    <location>
        <begin position="217"/>
        <end position="226"/>
    </location>
</feature>
<dbReference type="InterPro" id="IPR039241">
    <property type="entry name" value="Rrp9-like"/>
</dbReference>
<accession>A0A059J7C8</accession>
<reference evidence="7 8" key="1">
    <citation type="submission" date="2014-02" db="EMBL/GenBank/DDBJ databases">
        <title>The Genome Sequence of Trichophyton interdigitale MR816.</title>
        <authorList>
            <consortium name="The Broad Institute Genomics Platform"/>
            <person name="Cuomo C.A."/>
            <person name="White T.C."/>
            <person name="Graser Y."/>
            <person name="Martinez-Rossi N."/>
            <person name="Heitman J."/>
            <person name="Young S.K."/>
            <person name="Zeng Q."/>
            <person name="Gargeya S."/>
            <person name="Abouelleil A."/>
            <person name="Alvarado L."/>
            <person name="Chapman S.B."/>
            <person name="Gainer-Dewar J."/>
            <person name="Goldberg J."/>
            <person name="Griggs A."/>
            <person name="Gujja S."/>
            <person name="Hansen M."/>
            <person name="Howarth C."/>
            <person name="Imamovic A."/>
            <person name="Larimer J."/>
            <person name="Martinez D."/>
            <person name="Murphy C."/>
            <person name="Pearson M.D."/>
            <person name="Persinoti G."/>
            <person name="Poon T."/>
            <person name="Priest M."/>
            <person name="Roberts A.D."/>
            <person name="Saif S."/>
            <person name="Shea T.D."/>
            <person name="Sykes S.N."/>
            <person name="Wortman J."/>
            <person name="Nusbaum C."/>
            <person name="Birren B."/>
        </authorList>
    </citation>
    <scope>NUCLEOTIDE SEQUENCE [LARGE SCALE GENOMIC DNA]</scope>
    <source>
        <strain evidence="7 8">MR816</strain>
    </source>
</reference>
<sequence length="616" mass="66968">MSSFFTLPASQRKRKREDRVGAPVAKKRGVTGKGAPQSSDKSRRQVDRDESISGSDSEGDERSEVSAGSEDESLSGSDEDETAAERRLRLAEQYLHNVREEVDEVGFDAAEIDRDLIAERLKEDVDESKGRAYRLVASTLSLSAASHSYFRADTNTTTAIALHYPYVYTTSKDMTLIKWELSTPPPIASSTQNGNTQSSRPLRKKPKKLKWAKGLRPSRDGGERQGHVSEILTVAVSPSGQFVATGGADNRLIIWDADTLTPLKTFTQHRDSVSSLAFTQRISSSSSGEQLFSASYDRTIKTWSLSPDAHAYVETLFGHQDHVLGVASMITDQCVSVGSRDRTARLWKVIDETQLVFRAGGMSKLSRYSINSTDCVAALPPAHFVTGSDSGAISLWSIHKKKPLHTIYEAHGLDPLPPPEKLSSETDVDAQTAKTANVRQSPRWITALATVPGTDIVLSGSWDGWIRVWGVSEDKRRLHPLGCVGGKDAPKELSLSNGTSHVLSDATPMGTNEDSQPHTAPPLRGIVNGICVYERRGTDSTKPGRPLSAPTLKKKKGFTAKSNETNVKGLCIVAALGKEHRLGRWKVFDANDSKNVGCGEVGGRNGAVVFEVPFAS</sequence>
<dbReference type="AlphaFoldDB" id="A0A059J7C8"/>
<protein>
    <recommendedName>
        <fullName evidence="9">Ribosomal RNA-processing protein 9</fullName>
    </recommendedName>
</protein>
<dbReference type="Pfam" id="PF00400">
    <property type="entry name" value="WD40"/>
    <property type="match status" value="4"/>
</dbReference>
<feature type="compositionally biased region" description="Acidic residues" evidence="6">
    <location>
        <begin position="69"/>
        <end position="82"/>
    </location>
</feature>
<keyword evidence="3" id="KW-0677">Repeat</keyword>
<evidence type="ECO:0000256" key="1">
    <source>
        <dbReference type="ARBA" id="ARBA00004123"/>
    </source>
</evidence>
<dbReference type="InterPro" id="IPR001680">
    <property type="entry name" value="WD40_rpt"/>
</dbReference>
<dbReference type="InterPro" id="IPR036322">
    <property type="entry name" value="WD40_repeat_dom_sf"/>
</dbReference>
<dbReference type="GO" id="GO:0032040">
    <property type="term" value="C:small-subunit processome"/>
    <property type="evidence" value="ECO:0007669"/>
    <property type="project" value="TreeGrafter"/>
</dbReference>
<dbReference type="SMART" id="SM00320">
    <property type="entry name" value="WD40"/>
    <property type="match status" value="6"/>
</dbReference>
<comment type="subcellular location">
    <subcellularLocation>
        <location evidence="1">Nucleus</location>
    </subcellularLocation>
</comment>
<feature type="compositionally biased region" description="Polar residues" evidence="6">
    <location>
        <begin position="188"/>
        <end position="197"/>
    </location>
</feature>
<dbReference type="STRING" id="1215338.A0A059J7C8"/>
<feature type="region of interest" description="Disordered" evidence="6">
    <location>
        <begin position="185"/>
        <end position="226"/>
    </location>
</feature>
<feature type="repeat" description="WD" evidence="5">
    <location>
        <begin position="224"/>
        <end position="265"/>
    </location>
</feature>
<dbReference type="InterPro" id="IPR019775">
    <property type="entry name" value="WD40_repeat_CS"/>
</dbReference>
<dbReference type="GO" id="GO:0034511">
    <property type="term" value="F:U3 snoRNA binding"/>
    <property type="evidence" value="ECO:0007669"/>
    <property type="project" value="InterPro"/>
</dbReference>
<dbReference type="OrthoDB" id="189968at2759"/>
<dbReference type="PROSITE" id="PS50294">
    <property type="entry name" value="WD_REPEATS_REGION"/>
    <property type="match status" value="1"/>
</dbReference>
<evidence type="ECO:0000256" key="4">
    <source>
        <dbReference type="ARBA" id="ARBA00023242"/>
    </source>
</evidence>
<evidence type="ECO:0000256" key="3">
    <source>
        <dbReference type="ARBA" id="ARBA00022737"/>
    </source>
</evidence>
<dbReference type="PROSITE" id="PS00678">
    <property type="entry name" value="WD_REPEATS_1"/>
    <property type="match status" value="1"/>
</dbReference>
<dbReference type="OMA" id="CSLRIWK"/>
<evidence type="ECO:0000313" key="8">
    <source>
        <dbReference type="Proteomes" id="UP000024533"/>
    </source>
</evidence>
<dbReference type="EMBL" id="AOKY01000297">
    <property type="protein sequence ID" value="KDB23679.1"/>
    <property type="molecule type" value="Genomic_DNA"/>
</dbReference>
<name>A0A059J7C8_TRIIM</name>
<keyword evidence="4" id="KW-0539">Nucleus</keyword>
<evidence type="ECO:0000256" key="2">
    <source>
        <dbReference type="ARBA" id="ARBA00022574"/>
    </source>
</evidence>
<dbReference type="PANTHER" id="PTHR19865">
    <property type="entry name" value="U3 SMALL NUCLEOLAR RNA INTERACTING PROTEIN 2"/>
    <property type="match status" value="1"/>
</dbReference>
<feature type="repeat" description="WD" evidence="5">
    <location>
        <begin position="316"/>
        <end position="349"/>
    </location>
</feature>
<dbReference type="InterPro" id="IPR015943">
    <property type="entry name" value="WD40/YVTN_repeat-like_dom_sf"/>
</dbReference>
<keyword evidence="2 5" id="KW-0853">WD repeat</keyword>
<feature type="compositionally biased region" description="Basic and acidic residues" evidence="6">
    <location>
        <begin position="40"/>
        <end position="51"/>
    </location>
</feature>
<feature type="repeat" description="WD" evidence="5">
    <location>
        <begin position="266"/>
        <end position="313"/>
    </location>
</feature>
<comment type="caution">
    <text evidence="7">The sequence shown here is derived from an EMBL/GenBank/DDBJ whole genome shotgun (WGS) entry which is preliminary data.</text>
</comment>
<gene>
    <name evidence="7" type="ORF">H109_04432</name>
</gene>
<dbReference type="PROSITE" id="PS50082">
    <property type="entry name" value="WD_REPEATS_2"/>
    <property type="match status" value="4"/>
</dbReference>
<dbReference type="Proteomes" id="UP000024533">
    <property type="component" value="Unassembled WGS sequence"/>
</dbReference>
<evidence type="ECO:0000256" key="5">
    <source>
        <dbReference type="PROSITE-ProRule" id="PRU00221"/>
    </source>
</evidence>
<evidence type="ECO:0000313" key="7">
    <source>
        <dbReference type="EMBL" id="KDB23679.1"/>
    </source>
</evidence>
<keyword evidence="8" id="KW-1185">Reference proteome</keyword>
<dbReference type="PANTHER" id="PTHR19865:SF0">
    <property type="entry name" value="U3 SMALL NUCLEOLAR RNA-INTERACTING PROTEIN 2"/>
    <property type="match status" value="1"/>
</dbReference>
<feature type="compositionally biased region" description="Basic residues" evidence="6">
    <location>
        <begin position="201"/>
        <end position="213"/>
    </location>
</feature>
<dbReference type="SUPFAM" id="SSF50978">
    <property type="entry name" value="WD40 repeat-like"/>
    <property type="match status" value="1"/>
</dbReference>
<proteinExistence type="predicted"/>
<evidence type="ECO:0000256" key="6">
    <source>
        <dbReference type="SAM" id="MobiDB-lite"/>
    </source>
</evidence>
<feature type="repeat" description="WD" evidence="5">
    <location>
        <begin position="438"/>
        <end position="479"/>
    </location>
</feature>
<organism evidence="7 8">
    <name type="scientific">Trichophyton interdigitale (strain MR816)</name>
    <dbReference type="NCBI Taxonomy" id="1215338"/>
    <lineage>
        <taxon>Eukaryota</taxon>
        <taxon>Fungi</taxon>
        <taxon>Dikarya</taxon>
        <taxon>Ascomycota</taxon>
        <taxon>Pezizomycotina</taxon>
        <taxon>Eurotiomycetes</taxon>
        <taxon>Eurotiomycetidae</taxon>
        <taxon>Onygenales</taxon>
        <taxon>Arthrodermataceae</taxon>
        <taxon>Trichophyton</taxon>
    </lineage>
</organism>
<feature type="region of interest" description="Disordered" evidence="6">
    <location>
        <begin position="1"/>
        <end position="83"/>
    </location>
</feature>